<feature type="compositionally biased region" description="Polar residues" evidence="1">
    <location>
        <begin position="14"/>
        <end position="33"/>
    </location>
</feature>
<dbReference type="Proteomes" id="UP000007115">
    <property type="component" value="Unassembled WGS sequence"/>
</dbReference>
<dbReference type="HOGENOM" id="CLU_672762_0_0_1"/>
<evidence type="ECO:0000256" key="1">
    <source>
        <dbReference type="SAM" id="MobiDB-lite"/>
    </source>
</evidence>
<proteinExistence type="predicted"/>
<evidence type="ECO:0000313" key="3">
    <source>
        <dbReference type="Proteomes" id="UP000007115"/>
    </source>
</evidence>
<dbReference type="RefSeq" id="XP_013959079.1">
    <property type="nucleotide sequence ID" value="XM_014103604.1"/>
</dbReference>
<keyword evidence="3" id="KW-1185">Reference proteome</keyword>
<feature type="region of interest" description="Disordered" evidence="1">
    <location>
        <begin position="1"/>
        <end position="60"/>
    </location>
</feature>
<dbReference type="GeneID" id="25787966"/>
<dbReference type="InParanoid" id="G9MKY4"/>
<protein>
    <submittedName>
        <fullName evidence="2">Uncharacterized protein</fullName>
    </submittedName>
</protein>
<feature type="region of interest" description="Disordered" evidence="1">
    <location>
        <begin position="303"/>
        <end position="373"/>
    </location>
</feature>
<sequence>GYWAERQVTIASPRKSNASSNKWRSRSTKSASETDALHYGLYAPRVTSVPGPKSRYGPPKHDLPAVHQVWTPYLSESDHVFSLQHPSAPSVSPIAVAMASSKSQQSSESIIVSPGSKNHRLFDAPKNTSPESVTQPAMKTSLPTPLVSPRVLYLKAKKEIESKLKQKQHEDSYIHYQTDAGHQTDAGLGSKRSCNDLAPGEDCRTQMTVEGARKFLASQSISKTGTWFKDEFHTSKIGRKLFGRAPWHRKESGDSFASVSSSIRAVLKGKTPPASPATLGLSYTSTRVHFLSNVSEAVRVSTPPLDEDTADGRPRAFFTSLTPPMPDGEISSKAASPSNRSAKRYSVHGRSMASQPREWWEQTPQRGSRRDISGTIGTSASKFEFDVSEHLPSSPMCPANKRHKSGGTGVCVYHGRRKTRSVLREEMRRVEEPEYSSVDIG</sequence>
<dbReference type="OrthoDB" id="3648773at2759"/>
<dbReference type="AlphaFoldDB" id="G9MKY4"/>
<feature type="non-terminal residue" evidence="2">
    <location>
        <position position="1"/>
    </location>
</feature>
<comment type="caution">
    <text evidence="2">The sequence shown here is derived from an EMBL/GenBank/DDBJ whole genome shotgun (WGS) entry which is preliminary data.</text>
</comment>
<organism evidence="2 3">
    <name type="scientific">Hypocrea virens (strain Gv29-8 / FGSC 10586)</name>
    <name type="common">Gliocladium virens</name>
    <name type="synonym">Trichoderma virens</name>
    <dbReference type="NCBI Taxonomy" id="413071"/>
    <lineage>
        <taxon>Eukaryota</taxon>
        <taxon>Fungi</taxon>
        <taxon>Dikarya</taxon>
        <taxon>Ascomycota</taxon>
        <taxon>Pezizomycotina</taxon>
        <taxon>Sordariomycetes</taxon>
        <taxon>Hypocreomycetidae</taxon>
        <taxon>Hypocreales</taxon>
        <taxon>Hypocreaceae</taxon>
        <taxon>Trichoderma</taxon>
    </lineage>
</organism>
<evidence type="ECO:0000313" key="2">
    <source>
        <dbReference type="EMBL" id="EHK24879.1"/>
    </source>
</evidence>
<dbReference type="STRING" id="413071.G9MKY4"/>
<dbReference type="VEuPathDB" id="FungiDB:TRIVIDRAFT_146649"/>
<dbReference type="OMA" id="RAPWHRK"/>
<name>G9MKY4_HYPVG</name>
<reference evidence="2 3" key="1">
    <citation type="journal article" date="2011" name="Genome Biol.">
        <title>Comparative genome sequence analysis underscores mycoparasitism as the ancestral life style of Trichoderma.</title>
        <authorList>
            <person name="Kubicek C.P."/>
            <person name="Herrera-Estrella A."/>
            <person name="Seidl-Seiboth V."/>
            <person name="Martinez D.A."/>
            <person name="Druzhinina I.S."/>
            <person name="Thon M."/>
            <person name="Zeilinger S."/>
            <person name="Casas-Flores S."/>
            <person name="Horwitz B.A."/>
            <person name="Mukherjee P.K."/>
            <person name="Mukherjee M."/>
            <person name="Kredics L."/>
            <person name="Alcaraz L.D."/>
            <person name="Aerts A."/>
            <person name="Antal Z."/>
            <person name="Atanasova L."/>
            <person name="Cervantes-Badillo M.G."/>
            <person name="Challacombe J."/>
            <person name="Chertkov O."/>
            <person name="McCluskey K."/>
            <person name="Coulpier F."/>
            <person name="Deshpande N."/>
            <person name="von Doehren H."/>
            <person name="Ebbole D.J."/>
            <person name="Esquivel-Naranjo E.U."/>
            <person name="Fekete E."/>
            <person name="Flipphi M."/>
            <person name="Glaser F."/>
            <person name="Gomez-Rodriguez E.Y."/>
            <person name="Gruber S."/>
            <person name="Han C."/>
            <person name="Henrissat B."/>
            <person name="Hermosa R."/>
            <person name="Hernandez-Onate M."/>
            <person name="Karaffa L."/>
            <person name="Kosti I."/>
            <person name="Le Crom S."/>
            <person name="Lindquist E."/>
            <person name="Lucas S."/>
            <person name="Luebeck M."/>
            <person name="Luebeck P.S."/>
            <person name="Margeot A."/>
            <person name="Metz B."/>
            <person name="Misra M."/>
            <person name="Nevalainen H."/>
            <person name="Omann M."/>
            <person name="Packer N."/>
            <person name="Perrone G."/>
            <person name="Uresti-Rivera E.E."/>
            <person name="Salamov A."/>
            <person name="Schmoll M."/>
            <person name="Seiboth B."/>
            <person name="Shapiro H."/>
            <person name="Sukno S."/>
            <person name="Tamayo-Ramos J.A."/>
            <person name="Tisch D."/>
            <person name="Wiest A."/>
            <person name="Wilkinson H.H."/>
            <person name="Zhang M."/>
            <person name="Coutinho P.M."/>
            <person name="Kenerley C.M."/>
            <person name="Monte E."/>
            <person name="Baker S.E."/>
            <person name="Grigoriev I.V."/>
        </authorList>
    </citation>
    <scope>NUCLEOTIDE SEQUENCE [LARGE SCALE GENOMIC DNA]</scope>
    <source>
        <strain evidence="3">Gv29-8 / FGSC 10586</strain>
    </source>
</reference>
<accession>G9MKY4</accession>
<dbReference type="eggNOG" id="ENOG502SG9Y">
    <property type="taxonomic scope" value="Eukaryota"/>
</dbReference>
<gene>
    <name evidence="2" type="ORF">TRIVIDRAFT_146649</name>
</gene>
<feature type="region of interest" description="Disordered" evidence="1">
    <location>
        <begin position="390"/>
        <end position="411"/>
    </location>
</feature>
<dbReference type="EMBL" id="ABDF02000004">
    <property type="protein sequence ID" value="EHK24879.1"/>
    <property type="molecule type" value="Genomic_DNA"/>
</dbReference>